<dbReference type="InterPro" id="IPR006058">
    <property type="entry name" value="2Fe2S_fd_BS"/>
</dbReference>
<dbReference type="InterPro" id="IPR017938">
    <property type="entry name" value="Riboflavin_synthase-like_b-brl"/>
</dbReference>
<dbReference type="STRING" id="1801672.A2896_02785"/>
<evidence type="ECO:0000313" key="5">
    <source>
        <dbReference type="EMBL" id="OGZ24156.1"/>
    </source>
</evidence>
<evidence type="ECO:0000256" key="2">
    <source>
        <dbReference type="ARBA" id="ARBA00004725"/>
    </source>
</evidence>
<protein>
    <recommendedName>
        <fullName evidence="4">FAD-binding FR-type domain-containing protein</fullName>
    </recommendedName>
</protein>
<dbReference type="PROSITE" id="PS00197">
    <property type="entry name" value="2FE2S_FER_1"/>
    <property type="match status" value="1"/>
</dbReference>
<evidence type="ECO:0000256" key="3">
    <source>
        <dbReference type="ARBA" id="ARBA00023002"/>
    </source>
</evidence>
<dbReference type="SUPFAM" id="SSF63380">
    <property type="entry name" value="Riboflavin synthase domain-like"/>
    <property type="match status" value="1"/>
</dbReference>
<sequence>MKYYQFFHKKISGPFTIPAGIVTTEVSVLEKISQEIPEIGILTTKSIGLAPREGYREPILAQPYPSSFINAVGLTNPGVEEFAKRIAKIQIPDNKFLLISIFGKNEKEFQEVAARLRDFADGFELNLSCPHSDNYGQAVGQDKELVEKIVKSIVSLGKPVLVKVSPNLDVRETVKYALAGGISGFTAINTRGPEPYTHDGYPVLSNKVGGISGQAILDLGLKVVKEVRGMTDLPIIACGGIATREEVEKYKAAGADFFGIGSALAGMNTQELQEYFHALAVDIERDTNQAAGFLKDKLNTAYLEYKIEENEKLAEEFFLLKLDNSLKAEPGQFVFAWLPGKGEKPFSVFDDASLSLLIQKRGCFTKELAKLRPGETLYIRGPYGQSPKIEGKTLLVGGGSGIAGLYLFAKKHKKTIAVLGAKDKKHLPCLEKFRARSQQLYLATESGDMGDNGFVTDQLDEIMKKEKPDYCINCGPEAMVKEAIKKESKYLNQENIYSSAEFLTKCGIGLCGSCATATGYRACVDGTFLKRNRLIC</sequence>
<organism evidence="5 6">
    <name type="scientific">Candidatus Nealsonbacteria bacterium RIFCSPLOWO2_01_FULL_43_32</name>
    <dbReference type="NCBI Taxonomy" id="1801672"/>
    <lineage>
        <taxon>Bacteria</taxon>
        <taxon>Candidatus Nealsoniibacteriota</taxon>
    </lineage>
</organism>
<dbReference type="PROSITE" id="PS00912">
    <property type="entry name" value="DHODEHASE_2"/>
    <property type="match status" value="1"/>
</dbReference>
<comment type="pathway">
    <text evidence="2">Pyrimidine metabolism; UMP biosynthesis via de novo pathway.</text>
</comment>
<dbReference type="InterPro" id="IPR039261">
    <property type="entry name" value="FNR_nucleotide-bd"/>
</dbReference>
<dbReference type="EMBL" id="MHMH01000018">
    <property type="protein sequence ID" value="OGZ24156.1"/>
    <property type="molecule type" value="Genomic_DNA"/>
</dbReference>
<name>A0A1G2EEC0_9BACT</name>
<dbReference type="GO" id="GO:0006207">
    <property type="term" value="P:'de novo' pyrimidine nucleobase biosynthetic process"/>
    <property type="evidence" value="ECO:0007669"/>
    <property type="project" value="InterPro"/>
</dbReference>
<evidence type="ECO:0000259" key="4">
    <source>
        <dbReference type="PROSITE" id="PS51384"/>
    </source>
</evidence>
<dbReference type="Proteomes" id="UP000178647">
    <property type="component" value="Unassembled WGS sequence"/>
</dbReference>
<dbReference type="Gene3D" id="2.40.30.10">
    <property type="entry name" value="Translation factors"/>
    <property type="match status" value="1"/>
</dbReference>
<comment type="cofactor">
    <cofactor evidence="1">
        <name>FMN</name>
        <dbReference type="ChEBI" id="CHEBI:58210"/>
    </cofactor>
</comment>
<dbReference type="GO" id="GO:0004152">
    <property type="term" value="F:dihydroorotate dehydrogenase activity"/>
    <property type="evidence" value="ECO:0007669"/>
    <property type="project" value="UniProtKB-ARBA"/>
</dbReference>
<accession>A0A1G2EEC0</accession>
<comment type="caution">
    <text evidence="5">The sequence shown here is derived from an EMBL/GenBank/DDBJ whole genome shotgun (WGS) entry which is preliminary data.</text>
</comment>
<dbReference type="InterPro" id="IPR005720">
    <property type="entry name" value="Dihydroorotate_DH_cat"/>
</dbReference>
<reference evidence="5 6" key="1">
    <citation type="journal article" date="2016" name="Nat. Commun.">
        <title>Thousands of microbial genomes shed light on interconnected biogeochemical processes in an aquifer system.</title>
        <authorList>
            <person name="Anantharaman K."/>
            <person name="Brown C.T."/>
            <person name="Hug L.A."/>
            <person name="Sharon I."/>
            <person name="Castelle C.J."/>
            <person name="Probst A.J."/>
            <person name="Thomas B.C."/>
            <person name="Singh A."/>
            <person name="Wilkins M.J."/>
            <person name="Karaoz U."/>
            <person name="Brodie E.L."/>
            <person name="Williams K.H."/>
            <person name="Hubbard S.S."/>
            <person name="Banfield J.F."/>
        </authorList>
    </citation>
    <scope>NUCLEOTIDE SEQUENCE [LARGE SCALE GENOMIC DNA]</scope>
</reference>
<dbReference type="AlphaFoldDB" id="A0A1G2EEC0"/>
<gene>
    <name evidence="5" type="ORF">A2896_02785</name>
</gene>
<dbReference type="PANTHER" id="PTHR43513">
    <property type="entry name" value="DIHYDROOROTATE DEHYDROGENASE B (NAD(+)), ELECTRON TRANSFER SUBUNIT"/>
    <property type="match status" value="1"/>
</dbReference>
<dbReference type="GO" id="GO:0005737">
    <property type="term" value="C:cytoplasm"/>
    <property type="evidence" value="ECO:0007669"/>
    <property type="project" value="InterPro"/>
</dbReference>
<proteinExistence type="predicted"/>
<dbReference type="Pfam" id="PF01180">
    <property type="entry name" value="DHO_dh"/>
    <property type="match status" value="1"/>
</dbReference>
<dbReference type="SUPFAM" id="SSF52343">
    <property type="entry name" value="Ferredoxin reductase-like, C-terminal NADP-linked domain"/>
    <property type="match status" value="1"/>
</dbReference>
<dbReference type="Gene3D" id="3.40.50.80">
    <property type="entry name" value="Nucleotide-binding domain of ferredoxin-NADP reductase (FNR) module"/>
    <property type="match status" value="1"/>
</dbReference>
<dbReference type="UniPathway" id="UPA00070"/>
<dbReference type="InterPro" id="IPR001295">
    <property type="entry name" value="Dihydroorotate_DH_CS"/>
</dbReference>
<dbReference type="Gene3D" id="3.20.20.70">
    <property type="entry name" value="Aldolase class I"/>
    <property type="match status" value="1"/>
</dbReference>
<dbReference type="InterPro" id="IPR013785">
    <property type="entry name" value="Aldolase_TIM"/>
</dbReference>
<dbReference type="GO" id="GO:0044205">
    <property type="term" value="P:'de novo' UMP biosynthetic process"/>
    <property type="evidence" value="ECO:0007669"/>
    <property type="project" value="UniProtKB-UniPathway"/>
</dbReference>
<dbReference type="InterPro" id="IPR050353">
    <property type="entry name" value="PyrK_electron_transfer"/>
</dbReference>
<dbReference type="SUPFAM" id="SSF51395">
    <property type="entry name" value="FMN-linked oxidoreductases"/>
    <property type="match status" value="1"/>
</dbReference>
<dbReference type="GO" id="GO:0051537">
    <property type="term" value="F:2 iron, 2 sulfur cluster binding"/>
    <property type="evidence" value="ECO:0007669"/>
    <property type="project" value="InterPro"/>
</dbReference>
<keyword evidence="3" id="KW-0560">Oxidoreductase</keyword>
<evidence type="ECO:0000256" key="1">
    <source>
        <dbReference type="ARBA" id="ARBA00001917"/>
    </source>
</evidence>
<dbReference type="PROSITE" id="PS51384">
    <property type="entry name" value="FAD_FR"/>
    <property type="match status" value="1"/>
</dbReference>
<dbReference type="InterPro" id="IPR017927">
    <property type="entry name" value="FAD-bd_FR_type"/>
</dbReference>
<dbReference type="PANTHER" id="PTHR43513:SF3">
    <property type="entry name" value="DIHYDROOROTATE DEHYDROGENASE B (NAD(+)), ELECTRON TRANSFER SUBUNIT-RELATED"/>
    <property type="match status" value="1"/>
</dbReference>
<evidence type="ECO:0000313" key="6">
    <source>
        <dbReference type="Proteomes" id="UP000178647"/>
    </source>
</evidence>
<feature type="domain" description="FAD-binding FR-type" evidence="4">
    <location>
        <begin position="300"/>
        <end position="389"/>
    </location>
</feature>